<accession>A0A3B0X0E0</accession>
<protein>
    <submittedName>
        <fullName evidence="1">Uncharacterized protein</fullName>
    </submittedName>
</protein>
<sequence>MKNDMNWHSTKLTAILWINTNMNKHAHTLSKYSTTLIFLLFSSELFADELISKTTNADYHELCNIYREVVNKSIDLGSKEGMLVEKTQKRLPVLFNELYKHAMYADSKDR</sequence>
<dbReference type="AlphaFoldDB" id="A0A3B0X0E0"/>
<dbReference type="EMBL" id="UOFH01000194">
    <property type="protein sequence ID" value="VAW61735.1"/>
    <property type="molecule type" value="Genomic_DNA"/>
</dbReference>
<organism evidence="1">
    <name type="scientific">hydrothermal vent metagenome</name>
    <dbReference type="NCBI Taxonomy" id="652676"/>
    <lineage>
        <taxon>unclassified sequences</taxon>
        <taxon>metagenomes</taxon>
        <taxon>ecological metagenomes</taxon>
    </lineage>
</organism>
<evidence type="ECO:0000313" key="1">
    <source>
        <dbReference type="EMBL" id="VAW61735.1"/>
    </source>
</evidence>
<feature type="non-terminal residue" evidence="1">
    <location>
        <position position="110"/>
    </location>
</feature>
<name>A0A3B0X0E0_9ZZZZ</name>
<proteinExistence type="predicted"/>
<gene>
    <name evidence="1" type="ORF">MNBD_GAMMA08-979</name>
</gene>
<reference evidence="1" key="1">
    <citation type="submission" date="2018-06" db="EMBL/GenBank/DDBJ databases">
        <authorList>
            <person name="Zhirakovskaya E."/>
        </authorList>
    </citation>
    <scope>NUCLEOTIDE SEQUENCE</scope>
</reference>